<evidence type="ECO:0000313" key="1">
    <source>
        <dbReference type="EMBL" id="KFF04666.1"/>
    </source>
</evidence>
<dbReference type="STRING" id="362418.IW19_03565"/>
<name>A0A085ZJQ2_9FLAO</name>
<dbReference type="EMBL" id="JPRL01000001">
    <property type="protein sequence ID" value="KFF04666.1"/>
    <property type="molecule type" value="Genomic_DNA"/>
</dbReference>
<dbReference type="AlphaFoldDB" id="A0A085ZJQ2"/>
<organism evidence="1 2">
    <name type="scientific">Flavobacterium reichenbachii</name>
    <dbReference type="NCBI Taxonomy" id="362418"/>
    <lineage>
        <taxon>Bacteria</taxon>
        <taxon>Pseudomonadati</taxon>
        <taxon>Bacteroidota</taxon>
        <taxon>Flavobacteriia</taxon>
        <taxon>Flavobacteriales</taxon>
        <taxon>Flavobacteriaceae</taxon>
        <taxon>Flavobacterium</taxon>
    </lineage>
</organism>
<dbReference type="InterPro" id="IPR018697">
    <property type="entry name" value="DUF2199"/>
</dbReference>
<evidence type="ECO:0008006" key="3">
    <source>
        <dbReference type="Google" id="ProtNLM"/>
    </source>
</evidence>
<accession>A0A085ZJQ2</accession>
<dbReference type="RefSeq" id="WP_035681231.1">
    <property type="nucleotide sequence ID" value="NZ_JPRL01000001.1"/>
</dbReference>
<dbReference type="Pfam" id="PF09965">
    <property type="entry name" value="DUF2199"/>
    <property type="match status" value="1"/>
</dbReference>
<reference evidence="1 2" key="1">
    <citation type="submission" date="2014-07" db="EMBL/GenBank/DDBJ databases">
        <title>Genome of Flavobacterium reichenbachii LMG 25512.</title>
        <authorList>
            <person name="Stropko S.J."/>
            <person name="Pipes S.E."/>
            <person name="Newman J.D."/>
        </authorList>
    </citation>
    <scope>NUCLEOTIDE SEQUENCE [LARGE SCALE GENOMIC DNA]</scope>
    <source>
        <strain evidence="1 2">LMG 25512</strain>
    </source>
</reference>
<comment type="caution">
    <text evidence="1">The sequence shown here is derived from an EMBL/GenBank/DDBJ whole genome shotgun (WGS) entry which is preliminary data.</text>
</comment>
<proteinExistence type="predicted"/>
<keyword evidence="2" id="KW-1185">Reference proteome</keyword>
<dbReference type="Proteomes" id="UP000028715">
    <property type="component" value="Unassembled WGS sequence"/>
</dbReference>
<protein>
    <recommendedName>
        <fullName evidence="3">DUF2199 domain-containing protein</fullName>
    </recommendedName>
</protein>
<evidence type="ECO:0000313" key="2">
    <source>
        <dbReference type="Proteomes" id="UP000028715"/>
    </source>
</evidence>
<gene>
    <name evidence="1" type="ORF">IW19_03565</name>
</gene>
<sequence length="174" mass="20309">MNDTKYICECCNQEHSEWPALTYISPNNYSSLSDEDKEEIAVIDEDFCVIKYPEATARFIRCVLIQEVNDHCEDLEYGLWVSLSEKSFNDYLENFDNENHETQYFGWLNNNVSEYNFSESIPTTVVTQKGNSRPVIFPHKDFDHPFVKDFYEGITKAEAEKRIQSMISGIENKS</sequence>
<dbReference type="OrthoDB" id="4404538at2"/>
<dbReference type="eggNOG" id="COG4899">
    <property type="taxonomic scope" value="Bacteria"/>
</dbReference>